<keyword evidence="2" id="KW-1185">Reference proteome</keyword>
<dbReference type="Proteomes" id="UP000050761">
    <property type="component" value="Unassembled WGS sequence"/>
</dbReference>
<gene>
    <name evidence="1" type="ORF">HPBE_LOCUS10804</name>
</gene>
<name>A0A183FSA4_HELPZ</name>
<evidence type="ECO:0000313" key="3">
    <source>
        <dbReference type="WBParaSite" id="HPBE_0001080301-mRNA-1"/>
    </source>
</evidence>
<accession>A0A3P8CPC6</accession>
<reference evidence="1 2" key="1">
    <citation type="submission" date="2018-11" db="EMBL/GenBank/DDBJ databases">
        <authorList>
            <consortium name="Pathogen Informatics"/>
        </authorList>
    </citation>
    <scope>NUCLEOTIDE SEQUENCE [LARGE SCALE GENOMIC DNA]</scope>
</reference>
<dbReference type="EMBL" id="UZAH01026888">
    <property type="protein sequence ID" value="VDO86385.1"/>
    <property type="molecule type" value="Genomic_DNA"/>
</dbReference>
<dbReference type="AlphaFoldDB" id="A0A183FSA4"/>
<dbReference type="WBParaSite" id="HPBE_0001080301-mRNA-1">
    <property type="protein sequence ID" value="HPBE_0001080301-mRNA-1"/>
    <property type="gene ID" value="HPBE_0001080301"/>
</dbReference>
<evidence type="ECO:0000313" key="1">
    <source>
        <dbReference type="EMBL" id="VDO86385.1"/>
    </source>
</evidence>
<protein>
    <submittedName>
        <fullName evidence="1 3">Uncharacterized protein</fullName>
    </submittedName>
</protein>
<accession>A0A183FSA4</accession>
<proteinExistence type="predicted"/>
<organism evidence="2 3">
    <name type="scientific">Heligmosomoides polygyrus</name>
    <name type="common">Parasitic roundworm</name>
    <dbReference type="NCBI Taxonomy" id="6339"/>
    <lineage>
        <taxon>Eukaryota</taxon>
        <taxon>Metazoa</taxon>
        <taxon>Ecdysozoa</taxon>
        <taxon>Nematoda</taxon>
        <taxon>Chromadorea</taxon>
        <taxon>Rhabditida</taxon>
        <taxon>Rhabditina</taxon>
        <taxon>Rhabditomorpha</taxon>
        <taxon>Strongyloidea</taxon>
        <taxon>Heligmosomidae</taxon>
        <taxon>Heligmosomoides</taxon>
    </lineage>
</organism>
<sequence length="82" mass="9320">MGCIMKPPKFFPGPRLAQSYILCYSDLLNQDNIRQQGENAEHQKRCVVQNSHGFYRYLDIGTGQSAWGEWKLPVDDISSGIT</sequence>
<evidence type="ECO:0000313" key="2">
    <source>
        <dbReference type="Proteomes" id="UP000050761"/>
    </source>
</evidence>
<reference evidence="3" key="2">
    <citation type="submission" date="2019-09" db="UniProtKB">
        <authorList>
            <consortium name="WormBaseParasite"/>
        </authorList>
    </citation>
    <scope>IDENTIFICATION</scope>
</reference>